<keyword evidence="2" id="KW-1185">Reference proteome</keyword>
<comment type="caution">
    <text evidence="1">The sequence shown here is derived from an EMBL/GenBank/DDBJ whole genome shotgun (WGS) entry which is preliminary data.</text>
</comment>
<dbReference type="InterPro" id="IPR025413">
    <property type="entry name" value="YpzG-like"/>
</dbReference>
<protein>
    <recommendedName>
        <fullName evidence="3">YpzG family protein</fullName>
    </recommendedName>
</protein>
<dbReference type="EMBL" id="JAUSUC010000032">
    <property type="protein sequence ID" value="MDQ0215981.1"/>
    <property type="molecule type" value="Genomic_DNA"/>
</dbReference>
<gene>
    <name evidence="1" type="ORF">J2S13_002403</name>
</gene>
<dbReference type="Pfam" id="PF14139">
    <property type="entry name" value="YpzG"/>
    <property type="match status" value="1"/>
</dbReference>
<evidence type="ECO:0000313" key="1">
    <source>
        <dbReference type="EMBL" id="MDQ0215981.1"/>
    </source>
</evidence>
<reference evidence="1" key="1">
    <citation type="submission" date="2023-07" db="EMBL/GenBank/DDBJ databases">
        <title>Genomic Encyclopedia of Type Strains, Phase IV (KMG-IV): sequencing the most valuable type-strain genomes for metagenomic binning, comparative biology and taxonomic classification.</title>
        <authorList>
            <person name="Goeker M."/>
        </authorList>
    </citation>
    <scope>NUCLEOTIDE SEQUENCE</scope>
    <source>
        <strain evidence="1">DSM 23947</strain>
    </source>
</reference>
<proteinExistence type="predicted"/>
<accession>A0AAJ1T3H7</accession>
<dbReference type="AlphaFoldDB" id="A0AAJ1T3H7"/>
<name>A0AAJ1T3H7_9BACI</name>
<sequence length="52" mass="6003">MGKAKNNGTRDIYTSPFNKAWFRAKHAHSQVNGETQKSQNLIILENETRKRS</sequence>
<dbReference type="RefSeq" id="WP_307257979.1">
    <property type="nucleotide sequence ID" value="NZ_JAUSUC010000032.1"/>
</dbReference>
<organism evidence="1 2">
    <name type="scientific">Oikeobacillus pervagus</name>
    <dbReference type="NCBI Taxonomy" id="1325931"/>
    <lineage>
        <taxon>Bacteria</taxon>
        <taxon>Bacillati</taxon>
        <taxon>Bacillota</taxon>
        <taxon>Bacilli</taxon>
        <taxon>Bacillales</taxon>
        <taxon>Bacillaceae</taxon>
        <taxon>Oikeobacillus</taxon>
    </lineage>
</organism>
<evidence type="ECO:0000313" key="2">
    <source>
        <dbReference type="Proteomes" id="UP001237207"/>
    </source>
</evidence>
<dbReference type="Proteomes" id="UP001237207">
    <property type="component" value="Unassembled WGS sequence"/>
</dbReference>
<evidence type="ECO:0008006" key="3">
    <source>
        <dbReference type="Google" id="ProtNLM"/>
    </source>
</evidence>